<dbReference type="Gene3D" id="1.10.10.10">
    <property type="entry name" value="Winged helix-like DNA-binding domain superfamily/Winged helix DNA-binding domain"/>
    <property type="match status" value="1"/>
</dbReference>
<organism evidence="6 7">
    <name type="scientific">Pseudotabrizicola sediminis</name>
    <dbReference type="NCBI Taxonomy" id="2486418"/>
    <lineage>
        <taxon>Bacteria</taxon>
        <taxon>Pseudomonadati</taxon>
        <taxon>Pseudomonadota</taxon>
        <taxon>Alphaproteobacteria</taxon>
        <taxon>Rhodobacterales</taxon>
        <taxon>Paracoccaceae</taxon>
        <taxon>Pseudotabrizicola</taxon>
    </lineage>
</organism>
<keyword evidence="4" id="KW-0804">Transcription</keyword>
<keyword evidence="7" id="KW-1185">Reference proteome</keyword>
<evidence type="ECO:0000256" key="3">
    <source>
        <dbReference type="ARBA" id="ARBA00023125"/>
    </source>
</evidence>
<comment type="caution">
    <text evidence="6">The sequence shown here is derived from an EMBL/GenBank/DDBJ whole genome shotgun (WGS) entry which is preliminary data.</text>
</comment>
<dbReference type="Proteomes" id="UP000297741">
    <property type="component" value="Unassembled WGS sequence"/>
</dbReference>
<evidence type="ECO:0000256" key="1">
    <source>
        <dbReference type="ARBA" id="ARBA00009437"/>
    </source>
</evidence>
<reference evidence="6 7" key="1">
    <citation type="submission" date="2018-11" db="EMBL/GenBank/DDBJ databases">
        <title>Tabrizicola sp. isolated from sediment of alpine lake.</title>
        <authorList>
            <person name="Liu Z."/>
        </authorList>
    </citation>
    <scope>NUCLEOTIDE SEQUENCE [LARGE SCALE GENOMIC DNA]</scope>
    <source>
        <strain evidence="6 7">DRYC-M-16</strain>
    </source>
</reference>
<accession>A0ABY2KMI1</accession>
<keyword evidence="2" id="KW-0805">Transcription regulation</keyword>
<dbReference type="PANTHER" id="PTHR30126">
    <property type="entry name" value="HTH-TYPE TRANSCRIPTIONAL REGULATOR"/>
    <property type="match status" value="1"/>
</dbReference>
<dbReference type="PANTHER" id="PTHR30126:SF39">
    <property type="entry name" value="HTH-TYPE TRANSCRIPTIONAL REGULATOR CYSL"/>
    <property type="match status" value="1"/>
</dbReference>
<dbReference type="InterPro" id="IPR036388">
    <property type="entry name" value="WH-like_DNA-bd_sf"/>
</dbReference>
<keyword evidence="3" id="KW-0238">DNA-binding</keyword>
<evidence type="ECO:0000313" key="6">
    <source>
        <dbReference type="EMBL" id="TGD43304.1"/>
    </source>
</evidence>
<evidence type="ECO:0000256" key="2">
    <source>
        <dbReference type="ARBA" id="ARBA00023015"/>
    </source>
</evidence>
<evidence type="ECO:0000256" key="4">
    <source>
        <dbReference type="ARBA" id="ARBA00023163"/>
    </source>
</evidence>
<dbReference type="SUPFAM" id="SSF46785">
    <property type="entry name" value="Winged helix' DNA-binding domain"/>
    <property type="match status" value="1"/>
</dbReference>
<dbReference type="EMBL" id="RPEM01000006">
    <property type="protein sequence ID" value="TGD43304.1"/>
    <property type="molecule type" value="Genomic_DNA"/>
</dbReference>
<dbReference type="Gene3D" id="3.40.190.10">
    <property type="entry name" value="Periplasmic binding protein-like II"/>
    <property type="match status" value="2"/>
</dbReference>
<dbReference type="InterPro" id="IPR000847">
    <property type="entry name" value="LysR_HTH_N"/>
</dbReference>
<dbReference type="Pfam" id="PF03466">
    <property type="entry name" value="LysR_substrate"/>
    <property type="match status" value="1"/>
</dbReference>
<feature type="domain" description="HTH lysR-type" evidence="5">
    <location>
        <begin position="11"/>
        <end position="68"/>
    </location>
</feature>
<protein>
    <submittedName>
        <fullName evidence="6">LysR family transcriptional regulator</fullName>
    </submittedName>
</protein>
<name>A0ABY2KMI1_9RHOB</name>
<dbReference type="SUPFAM" id="SSF53850">
    <property type="entry name" value="Periplasmic binding protein-like II"/>
    <property type="match status" value="1"/>
</dbReference>
<dbReference type="RefSeq" id="WP_135431217.1">
    <property type="nucleotide sequence ID" value="NZ_RPEM01000006.1"/>
</dbReference>
<dbReference type="PROSITE" id="PS50931">
    <property type="entry name" value="HTH_LYSR"/>
    <property type="match status" value="1"/>
</dbReference>
<dbReference type="InterPro" id="IPR036390">
    <property type="entry name" value="WH_DNA-bd_sf"/>
</dbReference>
<gene>
    <name evidence="6" type="ORF">EEB11_10875</name>
</gene>
<dbReference type="InterPro" id="IPR005119">
    <property type="entry name" value="LysR_subst-bd"/>
</dbReference>
<proteinExistence type="inferred from homology"/>
<evidence type="ECO:0000313" key="7">
    <source>
        <dbReference type="Proteomes" id="UP000297741"/>
    </source>
</evidence>
<sequence length="325" mass="35175">MRDEGKTATELTLRGLRVFVALEEAGSVIGAATRIGGSPSGVSQHITALEAAVGARLFDRKAKPVTLTPAGQVLRRHAHKLLAALSEAQADLAEISLASLPQLNLAIIDDLDASLTPVLVSALQSRLSRCFVHAFSGRSDHVIDRLMAREADIGVSAMVPPDTSAFRVLPILREPFVLVASKGSVRGDVRAALDRLPFVQYSESLPLGQRIARHLARVRINPERRFALEATRSVLAMVAQTGGWTITTPLNLMDAERFLPDLEVMPLPFAGDVRRVHLIARVDELGHLPDELARDCRALIRSRLVPRFDAIAPSLAGAIEVAEED</sequence>
<dbReference type="Pfam" id="PF00126">
    <property type="entry name" value="HTH_1"/>
    <property type="match status" value="1"/>
</dbReference>
<comment type="similarity">
    <text evidence="1">Belongs to the LysR transcriptional regulatory family.</text>
</comment>
<evidence type="ECO:0000259" key="5">
    <source>
        <dbReference type="PROSITE" id="PS50931"/>
    </source>
</evidence>